<evidence type="ECO:0000313" key="1">
    <source>
        <dbReference type="EMBL" id="KAH7420805.1"/>
    </source>
</evidence>
<dbReference type="EMBL" id="CM035418">
    <property type="protein sequence ID" value="KAH7420805.1"/>
    <property type="molecule type" value="Genomic_DNA"/>
</dbReference>
<sequence>MVTLIVTPNVTCPMWYLTYFPILGKRGGIETTFVSMYVSAVPSSQITTFCQSPFQEGHVPTLSSPTSFNDQCLQPYYINMYSLIDYDKAHILCPRHRFC</sequence>
<keyword evidence="2" id="KW-1185">Reference proteome</keyword>
<proteinExistence type="predicted"/>
<accession>A0A8T2THB9</accession>
<comment type="caution">
    <text evidence="1">The sequence shown here is derived from an EMBL/GenBank/DDBJ whole genome shotgun (WGS) entry which is preliminary data.</text>
</comment>
<dbReference type="Proteomes" id="UP000825935">
    <property type="component" value="Chromosome 13"/>
</dbReference>
<dbReference type="AlphaFoldDB" id="A0A8T2THB9"/>
<protein>
    <submittedName>
        <fullName evidence="1">Uncharacterized protein</fullName>
    </submittedName>
</protein>
<evidence type="ECO:0000313" key="2">
    <source>
        <dbReference type="Proteomes" id="UP000825935"/>
    </source>
</evidence>
<gene>
    <name evidence="1" type="ORF">KP509_13G023700</name>
</gene>
<name>A0A8T2THB9_CERRI</name>
<reference evidence="1" key="1">
    <citation type="submission" date="2021-08" db="EMBL/GenBank/DDBJ databases">
        <title>WGS assembly of Ceratopteris richardii.</title>
        <authorList>
            <person name="Marchant D.B."/>
            <person name="Chen G."/>
            <person name="Jenkins J."/>
            <person name="Shu S."/>
            <person name="Leebens-Mack J."/>
            <person name="Grimwood J."/>
            <person name="Schmutz J."/>
            <person name="Soltis P."/>
            <person name="Soltis D."/>
            <person name="Chen Z.-H."/>
        </authorList>
    </citation>
    <scope>NUCLEOTIDE SEQUENCE</scope>
    <source>
        <strain evidence="1">Whitten #5841</strain>
        <tissue evidence="1">Leaf</tissue>
    </source>
</reference>
<organism evidence="1 2">
    <name type="scientific">Ceratopteris richardii</name>
    <name type="common">Triangle waterfern</name>
    <dbReference type="NCBI Taxonomy" id="49495"/>
    <lineage>
        <taxon>Eukaryota</taxon>
        <taxon>Viridiplantae</taxon>
        <taxon>Streptophyta</taxon>
        <taxon>Embryophyta</taxon>
        <taxon>Tracheophyta</taxon>
        <taxon>Polypodiopsida</taxon>
        <taxon>Polypodiidae</taxon>
        <taxon>Polypodiales</taxon>
        <taxon>Pteridineae</taxon>
        <taxon>Pteridaceae</taxon>
        <taxon>Parkerioideae</taxon>
        <taxon>Ceratopteris</taxon>
    </lineage>
</organism>